<comment type="caution">
    <text evidence="9">The sequence shown here is derived from an EMBL/GenBank/DDBJ whole genome shotgun (WGS) entry which is preliminary data.</text>
</comment>
<evidence type="ECO:0000256" key="7">
    <source>
        <dbReference type="SAM" id="MobiDB-lite"/>
    </source>
</evidence>
<keyword evidence="4 6" id="KW-0371">Homeobox</keyword>
<evidence type="ECO:0000313" key="9">
    <source>
        <dbReference type="EMBL" id="KAH3784731.1"/>
    </source>
</evidence>
<dbReference type="PANTHER" id="PTHR11211">
    <property type="entry name" value="IROQUOIS-CLASS HOMEODOMAIN PROTEIN IRX"/>
    <property type="match status" value="1"/>
</dbReference>
<evidence type="ECO:0000259" key="8">
    <source>
        <dbReference type="PROSITE" id="PS50071"/>
    </source>
</evidence>
<comment type="similarity">
    <text evidence="2">Belongs to the TALE/IRO homeobox family.</text>
</comment>
<dbReference type="FunFam" id="1.10.10.60:FF:000003">
    <property type="entry name" value="Iroquois-class homeobox protein IRX"/>
    <property type="match status" value="1"/>
</dbReference>
<dbReference type="PANTHER" id="PTHR11211:SF40">
    <property type="entry name" value="MIRROR, ISOFORM C"/>
    <property type="match status" value="1"/>
</dbReference>
<dbReference type="GO" id="GO:0030182">
    <property type="term" value="P:neuron differentiation"/>
    <property type="evidence" value="ECO:0007669"/>
    <property type="project" value="TreeGrafter"/>
</dbReference>
<comment type="subcellular location">
    <subcellularLocation>
        <location evidence="1 6">Nucleus</location>
    </subcellularLocation>
</comment>
<dbReference type="Pfam" id="PF05920">
    <property type="entry name" value="Homeobox_KN"/>
    <property type="match status" value="1"/>
</dbReference>
<feature type="compositionally biased region" description="Polar residues" evidence="7">
    <location>
        <begin position="202"/>
        <end position="219"/>
    </location>
</feature>
<dbReference type="PROSITE" id="PS00027">
    <property type="entry name" value="HOMEOBOX_1"/>
    <property type="match status" value="1"/>
</dbReference>
<keyword evidence="5 6" id="KW-0539">Nucleus</keyword>
<dbReference type="AlphaFoldDB" id="A0A9D4IQT3"/>
<organism evidence="9 10">
    <name type="scientific">Dreissena polymorpha</name>
    <name type="common">Zebra mussel</name>
    <name type="synonym">Mytilus polymorpha</name>
    <dbReference type="NCBI Taxonomy" id="45954"/>
    <lineage>
        <taxon>Eukaryota</taxon>
        <taxon>Metazoa</taxon>
        <taxon>Spiralia</taxon>
        <taxon>Lophotrochozoa</taxon>
        <taxon>Mollusca</taxon>
        <taxon>Bivalvia</taxon>
        <taxon>Autobranchia</taxon>
        <taxon>Heteroconchia</taxon>
        <taxon>Euheterodonta</taxon>
        <taxon>Imparidentia</taxon>
        <taxon>Neoheterodontei</taxon>
        <taxon>Myida</taxon>
        <taxon>Dreissenoidea</taxon>
        <taxon>Dreissenidae</taxon>
        <taxon>Dreissena</taxon>
    </lineage>
</organism>
<dbReference type="PROSITE" id="PS50071">
    <property type="entry name" value="HOMEOBOX_2"/>
    <property type="match status" value="1"/>
</dbReference>
<proteinExistence type="inferred from homology"/>
<dbReference type="Gene3D" id="1.10.10.60">
    <property type="entry name" value="Homeodomain-like"/>
    <property type="match status" value="1"/>
</dbReference>
<name>A0A9D4IQT3_DREPO</name>
<dbReference type="GO" id="GO:0005634">
    <property type="term" value="C:nucleus"/>
    <property type="evidence" value="ECO:0007669"/>
    <property type="project" value="UniProtKB-SubCell"/>
</dbReference>
<dbReference type="EMBL" id="JAIWYP010000008">
    <property type="protein sequence ID" value="KAH3784731.1"/>
    <property type="molecule type" value="Genomic_DNA"/>
</dbReference>
<dbReference type="GO" id="GO:0000978">
    <property type="term" value="F:RNA polymerase II cis-regulatory region sequence-specific DNA binding"/>
    <property type="evidence" value="ECO:0007669"/>
    <property type="project" value="TreeGrafter"/>
</dbReference>
<dbReference type="CDD" id="cd00086">
    <property type="entry name" value="homeodomain"/>
    <property type="match status" value="1"/>
</dbReference>
<protein>
    <recommendedName>
        <fullName evidence="8">Homeobox domain-containing protein</fullName>
    </recommendedName>
</protein>
<dbReference type="InterPro" id="IPR009057">
    <property type="entry name" value="Homeodomain-like_sf"/>
</dbReference>
<evidence type="ECO:0000313" key="10">
    <source>
        <dbReference type="Proteomes" id="UP000828390"/>
    </source>
</evidence>
<evidence type="ECO:0000256" key="1">
    <source>
        <dbReference type="ARBA" id="ARBA00004123"/>
    </source>
</evidence>
<feature type="DNA-binding region" description="Homeobox" evidence="6">
    <location>
        <begin position="118"/>
        <end position="175"/>
    </location>
</feature>
<gene>
    <name evidence="9" type="ORF">DPMN_162698</name>
</gene>
<feature type="domain" description="Homeobox" evidence="8">
    <location>
        <begin position="116"/>
        <end position="174"/>
    </location>
</feature>
<dbReference type="GO" id="GO:0048468">
    <property type="term" value="P:cell development"/>
    <property type="evidence" value="ECO:0007669"/>
    <property type="project" value="TreeGrafter"/>
</dbReference>
<dbReference type="Proteomes" id="UP000828390">
    <property type="component" value="Unassembled WGS sequence"/>
</dbReference>
<reference evidence="9" key="1">
    <citation type="journal article" date="2019" name="bioRxiv">
        <title>The Genome of the Zebra Mussel, Dreissena polymorpha: A Resource for Invasive Species Research.</title>
        <authorList>
            <person name="McCartney M.A."/>
            <person name="Auch B."/>
            <person name="Kono T."/>
            <person name="Mallez S."/>
            <person name="Zhang Y."/>
            <person name="Obille A."/>
            <person name="Becker A."/>
            <person name="Abrahante J.E."/>
            <person name="Garbe J."/>
            <person name="Badalamenti J.P."/>
            <person name="Herman A."/>
            <person name="Mangelson H."/>
            <person name="Liachko I."/>
            <person name="Sullivan S."/>
            <person name="Sone E.D."/>
            <person name="Koren S."/>
            <person name="Silverstein K.A.T."/>
            <person name="Beckman K.B."/>
            <person name="Gohl D.M."/>
        </authorList>
    </citation>
    <scope>NUCLEOTIDE SEQUENCE</scope>
    <source>
        <strain evidence="9">Duluth1</strain>
        <tissue evidence="9">Whole animal</tissue>
    </source>
</reference>
<dbReference type="SMART" id="SM00389">
    <property type="entry name" value="HOX"/>
    <property type="match status" value="1"/>
</dbReference>
<evidence type="ECO:0000256" key="2">
    <source>
        <dbReference type="ARBA" id="ARBA00008446"/>
    </source>
</evidence>
<dbReference type="InterPro" id="IPR008422">
    <property type="entry name" value="KN_HD"/>
</dbReference>
<evidence type="ECO:0000256" key="5">
    <source>
        <dbReference type="ARBA" id="ARBA00023242"/>
    </source>
</evidence>
<evidence type="ECO:0000256" key="3">
    <source>
        <dbReference type="ARBA" id="ARBA00023125"/>
    </source>
</evidence>
<feature type="region of interest" description="Disordered" evidence="7">
    <location>
        <begin position="195"/>
        <end position="220"/>
    </location>
</feature>
<evidence type="ECO:0000256" key="4">
    <source>
        <dbReference type="ARBA" id="ARBA00023155"/>
    </source>
</evidence>
<dbReference type="InterPro" id="IPR001356">
    <property type="entry name" value="HD"/>
</dbReference>
<reference evidence="9" key="2">
    <citation type="submission" date="2020-11" db="EMBL/GenBank/DDBJ databases">
        <authorList>
            <person name="McCartney M.A."/>
            <person name="Auch B."/>
            <person name="Kono T."/>
            <person name="Mallez S."/>
            <person name="Becker A."/>
            <person name="Gohl D.M."/>
            <person name="Silverstein K.A.T."/>
            <person name="Koren S."/>
            <person name="Bechman K.B."/>
            <person name="Herman A."/>
            <person name="Abrahante J.E."/>
            <person name="Garbe J."/>
        </authorList>
    </citation>
    <scope>NUCLEOTIDE SEQUENCE</scope>
    <source>
        <strain evidence="9">Duluth1</strain>
        <tissue evidence="9">Whole animal</tissue>
    </source>
</reference>
<evidence type="ECO:0000256" key="6">
    <source>
        <dbReference type="PROSITE-ProRule" id="PRU00108"/>
    </source>
</evidence>
<accession>A0A9D4IQT3</accession>
<dbReference type="OrthoDB" id="5399138at2759"/>
<sequence length="335" mass="36591">MASLAATYASSMHAQRSPCCQTGYPVMADPLTGRTVCSCQLHTGVPSYLARVPRLPETHFINSDVSQYKMMAADRHTRMYRAPLQGGHIPHPYDAALMTSHPYAAMYPGFDINGIRRKNATRESTSALKAWLFEHRKNPYPTKAEKVMLAIVCQMTLTQVSTWFANARRRLKKERKAGDSDIDLDDIDVDDKKSVADDTYDSDSMTNNTDNSRSLTDASDVSDVEEQTIVLRNPANKCVQRLFSPDSRNELFLERLSSPADLKNSSTMSSTAVSTLTFAVVSSPLVSSIPSSDSTATISTSAVSPTISSLVGKTVKESGSGSKSKIWSIESIISG</sequence>
<dbReference type="SUPFAM" id="SSF46689">
    <property type="entry name" value="Homeodomain-like"/>
    <property type="match status" value="1"/>
</dbReference>
<keyword evidence="10" id="KW-1185">Reference proteome</keyword>
<dbReference type="InterPro" id="IPR017970">
    <property type="entry name" value="Homeobox_CS"/>
</dbReference>
<keyword evidence="3 6" id="KW-0238">DNA-binding</keyword>
<dbReference type="GO" id="GO:0000981">
    <property type="term" value="F:DNA-binding transcription factor activity, RNA polymerase II-specific"/>
    <property type="evidence" value="ECO:0007669"/>
    <property type="project" value="InterPro"/>
</dbReference>